<keyword evidence="2" id="KW-1185">Reference proteome</keyword>
<accession>A0A8H6MG09</accession>
<evidence type="ECO:0000313" key="1">
    <source>
        <dbReference type="EMBL" id="KAF6764944.1"/>
    </source>
</evidence>
<dbReference type="OrthoDB" id="3058553at2759"/>
<dbReference type="EMBL" id="JACGCI010000003">
    <property type="protein sequence ID" value="KAF6764944.1"/>
    <property type="molecule type" value="Genomic_DNA"/>
</dbReference>
<gene>
    <name evidence="1" type="ORF">DFP72DRAFT_839950</name>
</gene>
<organism evidence="1 2">
    <name type="scientific">Ephemerocybe angulata</name>
    <dbReference type="NCBI Taxonomy" id="980116"/>
    <lineage>
        <taxon>Eukaryota</taxon>
        <taxon>Fungi</taxon>
        <taxon>Dikarya</taxon>
        <taxon>Basidiomycota</taxon>
        <taxon>Agaricomycotina</taxon>
        <taxon>Agaricomycetes</taxon>
        <taxon>Agaricomycetidae</taxon>
        <taxon>Agaricales</taxon>
        <taxon>Agaricineae</taxon>
        <taxon>Psathyrellaceae</taxon>
        <taxon>Ephemerocybe</taxon>
    </lineage>
</organism>
<comment type="caution">
    <text evidence="1">The sequence shown here is derived from an EMBL/GenBank/DDBJ whole genome shotgun (WGS) entry which is preliminary data.</text>
</comment>
<name>A0A8H6MG09_9AGAR</name>
<evidence type="ECO:0000313" key="2">
    <source>
        <dbReference type="Proteomes" id="UP000521943"/>
    </source>
</evidence>
<reference evidence="1 2" key="1">
    <citation type="submission" date="2020-07" db="EMBL/GenBank/DDBJ databases">
        <title>Comparative genomics of pyrophilous fungi reveals a link between fire events and developmental genes.</title>
        <authorList>
            <consortium name="DOE Joint Genome Institute"/>
            <person name="Steindorff A.S."/>
            <person name="Carver A."/>
            <person name="Calhoun S."/>
            <person name="Stillman K."/>
            <person name="Liu H."/>
            <person name="Lipzen A."/>
            <person name="Pangilinan J."/>
            <person name="Labutti K."/>
            <person name="Bruns T.D."/>
            <person name="Grigoriev I.V."/>
        </authorList>
    </citation>
    <scope>NUCLEOTIDE SEQUENCE [LARGE SCALE GENOMIC DNA]</scope>
    <source>
        <strain evidence="1 2">CBS 144469</strain>
    </source>
</reference>
<dbReference type="Proteomes" id="UP000521943">
    <property type="component" value="Unassembled WGS sequence"/>
</dbReference>
<sequence length="579" mass="63710">MVCKALDPTGKRLNLKQVRTLNAVDEENDDAEADADEDTLDNDIDILLEVEASADDVEAMASFFETNFTPGDAIGKVLAWINQVRMSSEGIYDFLLEICLSKKLKGLRLCLWAIDDFCLTADDNEFWIQGSSSLTLRLQKEEYVTLGMNALCKQALPYIPKTWVSDIWLSSVPARPSPVSSPYRLIYLLSIMLGGQMNWPRVLSMAALEFLQNSNVTLESVLPKAQFPKPEGSSTATLGITFATYDDDDDTSVPTNPAWCSKLRGRERRSDSEEVEGPVECGNILNWMHRRDVMWFGSGQDWWRQWKVVSGALAKGVQKKNIVLTSNNAEHSPVPPAQHHHFVSTMHQICYEDAHQHSQDTVMASARANISSSPRGQENVEDVYEIWKNSGLTSDILRGFCHALVLFASQFTLPTLAFTMLSGASATSPIAGGSRIGGGGGGGMGSTVGRAWVVQFLVGFLAQTKDAKLQKVVLLGLSALAKENTGVVVPLARGMVYQSDLFVHTSTLSSRTYLPFPVAHNKHDSLHAAQIHGRKTVVVWKKRGGGELAHPPMAKPHNLAITHWPLRLDYGGARRAEGF</sequence>
<proteinExistence type="predicted"/>
<protein>
    <submittedName>
        <fullName evidence="1">Uncharacterized protein</fullName>
    </submittedName>
</protein>
<dbReference type="AlphaFoldDB" id="A0A8H6MG09"/>